<dbReference type="PANTHER" id="PTHR30006:SF24">
    <property type="entry name" value="SLL0237 PROTEIN"/>
    <property type="match status" value="1"/>
</dbReference>
<dbReference type="RefSeq" id="WP_121892599.1">
    <property type="nucleotide sequence ID" value="NZ_PENI01000021.1"/>
</dbReference>
<dbReference type="EMBL" id="PENI01000021">
    <property type="protein sequence ID" value="RMB82684.1"/>
    <property type="molecule type" value="Genomic_DNA"/>
</dbReference>
<evidence type="ECO:0000256" key="1">
    <source>
        <dbReference type="ARBA" id="ARBA00022729"/>
    </source>
</evidence>
<dbReference type="Gene3D" id="3.40.190.10">
    <property type="entry name" value="Periplasmic binding protein-like II"/>
    <property type="match status" value="2"/>
</dbReference>
<gene>
    <name evidence="3" type="ORF">CTZ28_28485</name>
</gene>
<protein>
    <recommendedName>
        <fullName evidence="5">ABC transporter substrate-binding protein</fullName>
    </recommendedName>
</protein>
<dbReference type="PROSITE" id="PS51257">
    <property type="entry name" value="PROKAR_LIPOPROTEIN"/>
    <property type="match status" value="1"/>
</dbReference>
<dbReference type="SUPFAM" id="SSF53850">
    <property type="entry name" value="Periplasmic binding protein-like II"/>
    <property type="match status" value="1"/>
</dbReference>
<evidence type="ECO:0000313" key="4">
    <source>
        <dbReference type="Proteomes" id="UP000270471"/>
    </source>
</evidence>
<evidence type="ECO:0000256" key="2">
    <source>
        <dbReference type="SAM" id="SignalP"/>
    </source>
</evidence>
<sequence>MPRIRPSRRLSVTIGLAVMTVFASGCSSPGSGSDADTIVVSTFPFGVEEFQKAVVDPFTKKTGIKVKVQTGSNSDRLSQLQLTKDRSGIDVMLLSDTYVALGAKDKLFEPVDAEDVPAIKDIADFAVDDAYPGPAYSYQLNGTIYNTDKVTRKQAADWGLYGDPARSRRVALPDISASSGQLLVAGLGETYGDGPYDIDTALQKLSGWAPGVLQFYTSSTEVTSLLSQGEIVAANSLNGFATSLVAAKEPIAFQKPSTGAYMTTNRAAVPEGAPNSKGAHAFIDYLLGVTAQSSSAKTVGDLPVNPGAEIPDSLRAVVGDIADDPVKAGYKTLDPAEVLAVRDELVKRFAREVAGH</sequence>
<name>A0A3M0I1N3_9ACTN</name>
<dbReference type="Proteomes" id="UP000270471">
    <property type="component" value="Unassembled WGS sequence"/>
</dbReference>
<evidence type="ECO:0008006" key="5">
    <source>
        <dbReference type="Google" id="ProtNLM"/>
    </source>
</evidence>
<dbReference type="OrthoDB" id="9815444at2"/>
<evidence type="ECO:0000313" key="3">
    <source>
        <dbReference type="EMBL" id="RMB82684.1"/>
    </source>
</evidence>
<feature type="chain" id="PRO_5039730180" description="ABC transporter substrate-binding protein" evidence="2">
    <location>
        <begin position="24"/>
        <end position="356"/>
    </location>
</feature>
<feature type="signal peptide" evidence="2">
    <location>
        <begin position="1"/>
        <end position="23"/>
    </location>
</feature>
<keyword evidence="1 2" id="KW-0732">Signal</keyword>
<comment type="caution">
    <text evidence="3">The sequence shown here is derived from an EMBL/GenBank/DDBJ whole genome shotgun (WGS) entry which is preliminary data.</text>
</comment>
<dbReference type="InterPro" id="IPR006059">
    <property type="entry name" value="SBP"/>
</dbReference>
<dbReference type="PANTHER" id="PTHR30006">
    <property type="entry name" value="THIAMINE-BINDING PERIPLASMIC PROTEIN-RELATED"/>
    <property type="match status" value="1"/>
</dbReference>
<dbReference type="AlphaFoldDB" id="A0A3M0I1N3"/>
<accession>A0A3M0I1N3</accession>
<keyword evidence="4" id="KW-1185">Reference proteome</keyword>
<reference evidence="3 4" key="1">
    <citation type="submission" date="2017-11" db="EMBL/GenBank/DDBJ databases">
        <title>Draft genome of actinobacteria isolated from guarana (Paullinia cupana (Mart.) Ducke.</title>
        <authorList>
            <person name="Siqueira K.A."/>
            <person name="Liotti R.G."/>
            <person name="Mendes T.A.O."/>
            <person name="Soares M.A."/>
        </authorList>
    </citation>
    <scope>NUCLEOTIDE SEQUENCE [LARGE SCALE GENOMIC DNA]</scope>
    <source>
        <strain evidence="3 4">193</strain>
    </source>
</reference>
<proteinExistence type="predicted"/>
<organism evidence="3 4">
    <name type="scientific">Streptomyces shenzhenensis</name>
    <dbReference type="NCBI Taxonomy" id="943815"/>
    <lineage>
        <taxon>Bacteria</taxon>
        <taxon>Bacillati</taxon>
        <taxon>Actinomycetota</taxon>
        <taxon>Actinomycetes</taxon>
        <taxon>Kitasatosporales</taxon>
        <taxon>Streptomycetaceae</taxon>
        <taxon>Streptomyces</taxon>
    </lineage>
</organism>
<dbReference type="Pfam" id="PF13416">
    <property type="entry name" value="SBP_bac_8"/>
    <property type="match status" value="1"/>
</dbReference>